<dbReference type="EMBL" id="BLAY01000043">
    <property type="protein sequence ID" value="GET38338.1"/>
    <property type="molecule type" value="Genomic_DNA"/>
</dbReference>
<keyword evidence="1" id="KW-0472">Membrane</keyword>
<proteinExistence type="predicted"/>
<evidence type="ECO:0000256" key="1">
    <source>
        <dbReference type="SAM" id="Phobius"/>
    </source>
</evidence>
<dbReference type="Proteomes" id="UP001050975">
    <property type="component" value="Unassembled WGS sequence"/>
</dbReference>
<keyword evidence="1" id="KW-0812">Transmembrane</keyword>
<protein>
    <submittedName>
        <fullName evidence="2">Uncharacterized protein</fullName>
    </submittedName>
</protein>
<dbReference type="AlphaFoldDB" id="A0AAV3XAB8"/>
<comment type="caution">
    <text evidence="2">The sequence shown here is derived from an EMBL/GenBank/DDBJ whole genome shotgun (WGS) entry which is preliminary data.</text>
</comment>
<organism evidence="2 3">
    <name type="scientific">Microseira wollei NIES-4236</name>
    <dbReference type="NCBI Taxonomy" id="2530354"/>
    <lineage>
        <taxon>Bacteria</taxon>
        <taxon>Bacillati</taxon>
        <taxon>Cyanobacteriota</taxon>
        <taxon>Cyanophyceae</taxon>
        <taxon>Oscillatoriophycideae</taxon>
        <taxon>Aerosakkonematales</taxon>
        <taxon>Aerosakkonemataceae</taxon>
        <taxon>Microseira</taxon>
    </lineage>
</organism>
<keyword evidence="3" id="KW-1185">Reference proteome</keyword>
<gene>
    <name evidence="2" type="ORF">MiSe_30940</name>
</gene>
<name>A0AAV3XAB8_9CYAN</name>
<keyword evidence="1" id="KW-1133">Transmembrane helix</keyword>
<feature type="transmembrane region" description="Helical" evidence="1">
    <location>
        <begin position="12"/>
        <end position="31"/>
    </location>
</feature>
<sequence>MNQKKSAEKSIGKVIGITTLAVGVLLVIYMMRYF</sequence>
<evidence type="ECO:0000313" key="2">
    <source>
        <dbReference type="EMBL" id="GET38338.1"/>
    </source>
</evidence>
<reference evidence="2" key="1">
    <citation type="submission" date="2019-10" db="EMBL/GenBank/DDBJ databases">
        <title>Draft genome sequece of Microseira wollei NIES-4236.</title>
        <authorList>
            <person name="Yamaguchi H."/>
            <person name="Suzuki S."/>
            <person name="Kawachi M."/>
        </authorList>
    </citation>
    <scope>NUCLEOTIDE SEQUENCE</scope>
    <source>
        <strain evidence="2">NIES-4236</strain>
    </source>
</reference>
<accession>A0AAV3XAB8</accession>
<evidence type="ECO:0000313" key="3">
    <source>
        <dbReference type="Proteomes" id="UP001050975"/>
    </source>
</evidence>